<dbReference type="RefSeq" id="WP_147274653.1">
    <property type="nucleotide sequence ID" value="NZ_QPJM01000007.1"/>
</dbReference>
<proteinExistence type="predicted"/>
<evidence type="ECO:0000313" key="4">
    <source>
        <dbReference type="Proteomes" id="UP000253324"/>
    </source>
</evidence>
<dbReference type="InterPro" id="IPR053167">
    <property type="entry name" value="Spore_coat_component"/>
</dbReference>
<reference evidence="3 4" key="1">
    <citation type="submission" date="2018-07" db="EMBL/GenBank/DDBJ databases">
        <title>Genomic Encyclopedia of Type Strains, Phase III (KMG-III): the genomes of soil and plant-associated and newly described type strains.</title>
        <authorList>
            <person name="Whitman W."/>
        </authorList>
    </citation>
    <scope>NUCLEOTIDE SEQUENCE [LARGE SCALE GENOMIC DNA]</scope>
    <source>
        <strain evidence="3 4">31-25a</strain>
    </source>
</reference>
<evidence type="ECO:0000259" key="2">
    <source>
        <dbReference type="Pfam" id="PF05229"/>
    </source>
</evidence>
<accession>A0A368YR34</accession>
<dbReference type="PANTHER" id="PTHR37089:SF4">
    <property type="entry name" value="EXPORTED PROTEIN"/>
    <property type="match status" value="1"/>
</dbReference>
<feature type="domain" description="Spore coat protein U/FanG" evidence="2">
    <location>
        <begin position="22"/>
        <end position="154"/>
    </location>
</feature>
<dbReference type="AlphaFoldDB" id="A0A368YR34"/>
<evidence type="ECO:0000256" key="1">
    <source>
        <dbReference type="SAM" id="SignalP"/>
    </source>
</evidence>
<feature type="chain" id="PRO_5016901908" evidence="1">
    <location>
        <begin position="24"/>
        <end position="316"/>
    </location>
</feature>
<feature type="domain" description="Spore coat protein U/FanG" evidence="2">
    <location>
        <begin position="182"/>
        <end position="313"/>
    </location>
</feature>
<dbReference type="PANTHER" id="PTHR37089">
    <property type="entry name" value="PROTEIN U-RELATED"/>
    <property type="match status" value="1"/>
</dbReference>
<keyword evidence="3" id="KW-0167">Capsid protein</keyword>
<feature type="signal peptide" evidence="1">
    <location>
        <begin position="1"/>
        <end position="23"/>
    </location>
</feature>
<dbReference type="Pfam" id="PF05229">
    <property type="entry name" value="SCPU"/>
    <property type="match status" value="2"/>
</dbReference>
<keyword evidence="1" id="KW-0732">Signal</keyword>
<dbReference type="EMBL" id="QPJM01000007">
    <property type="protein sequence ID" value="RCW82682.1"/>
    <property type="molecule type" value="Genomic_DNA"/>
</dbReference>
<dbReference type="InterPro" id="IPR007893">
    <property type="entry name" value="Spore_coat_U/FanG"/>
</dbReference>
<dbReference type="Proteomes" id="UP000253324">
    <property type="component" value="Unassembled WGS sequence"/>
</dbReference>
<dbReference type="OrthoDB" id="7478692at2"/>
<evidence type="ECO:0000313" key="3">
    <source>
        <dbReference type="EMBL" id="RCW82682.1"/>
    </source>
</evidence>
<keyword evidence="4" id="KW-1185">Reference proteome</keyword>
<organism evidence="3 4">
    <name type="scientific">Phyllobacterium bourgognense</name>
    <dbReference type="NCBI Taxonomy" id="314236"/>
    <lineage>
        <taxon>Bacteria</taxon>
        <taxon>Pseudomonadati</taxon>
        <taxon>Pseudomonadota</taxon>
        <taxon>Alphaproteobacteria</taxon>
        <taxon>Hyphomicrobiales</taxon>
        <taxon>Phyllobacteriaceae</taxon>
        <taxon>Phyllobacterium</taxon>
    </lineage>
</organism>
<protein>
    <submittedName>
        <fullName evidence="3">Spore coat protein U-like protein</fullName>
    </submittedName>
</protein>
<sequence length="316" mass="33093">MKRLLTGFLLFIGLQMLPTQIHAQSCTFSTSNMIFSGSPLSGAAINGTTSLTANCSAALGLFRRVLICPNLNAGTGGATSAARLMTGPIALNYQLYQDSARQTVWGSWMWAFPARPPQFFVDIPAVLGSGSTTVTMYGQIFPNQATAPVGSYSSNFSGAQTTFRYRFDDGAGCANLSGASGTTNFTVSLQTVKDCLVSAQNIDFGNRGVLSANIDQNGQVAVNCSPNTPYVVALGPGGANAGPTARRMTKGAEFITYGLYRDVARALPWGDTSGTNTLGGTGSGVTQNLPVYARIPPQTTPTPGLYSDTIIVTVTY</sequence>
<keyword evidence="3" id="KW-0946">Virion</keyword>
<comment type="caution">
    <text evidence="3">The sequence shown here is derived from an EMBL/GenBank/DDBJ whole genome shotgun (WGS) entry which is preliminary data.</text>
</comment>
<gene>
    <name evidence="3" type="ORF">C7476_10792</name>
</gene>
<name>A0A368YR34_9HYPH</name>
<dbReference type="SMART" id="SM00972">
    <property type="entry name" value="SCPU"/>
    <property type="match status" value="2"/>
</dbReference>